<dbReference type="InterPro" id="IPR000962">
    <property type="entry name" value="Znf_DskA_TraR"/>
</dbReference>
<evidence type="ECO:0000259" key="7">
    <source>
        <dbReference type="Pfam" id="PF01258"/>
    </source>
</evidence>
<dbReference type="SUPFAM" id="SSF57716">
    <property type="entry name" value="Glucocorticoid receptor-like (DNA-binding domain)"/>
    <property type="match status" value="1"/>
</dbReference>
<dbReference type="PROSITE" id="PS01102">
    <property type="entry name" value="ZF_DKSA_1"/>
    <property type="match status" value="1"/>
</dbReference>
<evidence type="ECO:0000313" key="9">
    <source>
        <dbReference type="EMBL" id="MEA0971775.1"/>
    </source>
</evidence>
<comment type="subcellular location">
    <subcellularLocation>
        <location evidence="5">Cytoplasm</location>
    </subcellularLocation>
</comment>
<dbReference type="SUPFAM" id="SSF109635">
    <property type="entry name" value="DnaK suppressor protein DksA, alpha-hairpin domain"/>
    <property type="match status" value="1"/>
</dbReference>
<dbReference type="InterPro" id="IPR020458">
    <property type="entry name" value="Znf_DskA_TraR_CS"/>
</dbReference>
<dbReference type="InterPro" id="IPR048489">
    <property type="entry name" value="DksA_N"/>
</dbReference>
<evidence type="ECO:0000259" key="8">
    <source>
        <dbReference type="Pfam" id="PF21157"/>
    </source>
</evidence>
<name>A0ABU5NF26_9RICK</name>
<dbReference type="HAMAP" id="MF_00926">
    <property type="entry name" value="DksA"/>
    <property type="match status" value="1"/>
</dbReference>
<dbReference type="RefSeq" id="WP_322777698.1">
    <property type="nucleotide sequence ID" value="NZ_JARJFB010000267.1"/>
</dbReference>
<dbReference type="Pfam" id="PF01258">
    <property type="entry name" value="zf-dskA_traR"/>
    <property type="match status" value="1"/>
</dbReference>
<reference evidence="9 10" key="1">
    <citation type="submission" date="2023-03" db="EMBL/GenBank/DDBJ databases">
        <title>Host association and intracellularity evolved multiple times independently in the Rickettsiales.</title>
        <authorList>
            <person name="Castelli M."/>
            <person name="Nardi T."/>
            <person name="Gammuto L."/>
            <person name="Bellinzona G."/>
            <person name="Sabaneyeva E."/>
            <person name="Potekhin A."/>
            <person name="Serra V."/>
            <person name="Petroni G."/>
            <person name="Sassera D."/>
        </authorList>
    </citation>
    <scope>NUCLEOTIDE SEQUENCE [LARGE SCALE GENOMIC DNA]</scope>
    <source>
        <strain evidence="9 10">Sr 2-6</strain>
    </source>
</reference>
<dbReference type="PROSITE" id="PS51128">
    <property type="entry name" value="ZF_DKSA_2"/>
    <property type="match status" value="1"/>
</dbReference>
<feature type="domain" description="Zinc finger DksA/TraR C4-type" evidence="7">
    <location>
        <begin position="97"/>
        <end position="130"/>
    </location>
</feature>
<feature type="zinc finger region" description="dksA C4-type" evidence="6">
    <location>
        <begin position="101"/>
        <end position="125"/>
    </location>
</feature>
<evidence type="ECO:0000256" key="3">
    <source>
        <dbReference type="ARBA" id="ARBA00022771"/>
    </source>
</evidence>
<sequence>MEKIILPAGYKPSEDEEYMNPMQLEYFKQKLQTWREELLEESRDTLDHLKEENWNEPDLTDRASVETETSIELRTRDRYRKLIDKIEHTIVKINKNDYGYCEETGEKIGLRRLEARPVATLCIEAQMRHENYEKTHLDEDKIDI</sequence>
<comment type="caution">
    <text evidence="5">Lacks conserved residue(s) required for the propagation of feature annotation.</text>
</comment>
<protein>
    <recommendedName>
        <fullName evidence="5">RNA polymerase-binding transcription factor DksA</fullName>
    </recommendedName>
</protein>
<evidence type="ECO:0000256" key="2">
    <source>
        <dbReference type="ARBA" id="ARBA00022723"/>
    </source>
</evidence>
<keyword evidence="3 5" id="KW-0863">Zinc-finger</keyword>
<dbReference type="EMBL" id="JARJFB010000267">
    <property type="protein sequence ID" value="MEA0971775.1"/>
    <property type="molecule type" value="Genomic_DNA"/>
</dbReference>
<keyword evidence="2 5" id="KW-0479">Metal-binding</keyword>
<dbReference type="InterPro" id="IPR012784">
    <property type="entry name" value="DksA_RNA_pol-bd"/>
</dbReference>
<dbReference type="Pfam" id="PF21157">
    <property type="entry name" value="DksA_N"/>
    <property type="match status" value="1"/>
</dbReference>
<dbReference type="PANTHER" id="PTHR33823">
    <property type="entry name" value="RNA POLYMERASE-BINDING TRANSCRIPTION FACTOR DKSA-RELATED"/>
    <property type="match status" value="1"/>
</dbReference>
<keyword evidence="10" id="KW-1185">Reference proteome</keyword>
<evidence type="ECO:0000256" key="5">
    <source>
        <dbReference type="HAMAP-Rule" id="MF_00926"/>
    </source>
</evidence>
<dbReference type="Proteomes" id="UP001291687">
    <property type="component" value="Unassembled WGS sequence"/>
</dbReference>
<evidence type="ECO:0000313" key="10">
    <source>
        <dbReference type="Proteomes" id="UP001291687"/>
    </source>
</evidence>
<evidence type="ECO:0000256" key="6">
    <source>
        <dbReference type="PROSITE-ProRule" id="PRU00510"/>
    </source>
</evidence>
<comment type="function">
    <text evidence="5">Transcription factor that acts by binding directly to the RNA polymerase (RNAP). Required for negative regulation of rRNA expression and positive regulation of several amino acid biosynthesis promoters.</text>
</comment>
<gene>
    <name evidence="5" type="primary">dksA</name>
    <name evidence="9" type="ORF">Megvenef_01763</name>
</gene>
<dbReference type="InterPro" id="IPR037187">
    <property type="entry name" value="DnaK_N"/>
</dbReference>
<comment type="subunit">
    <text evidence="5">Interacts directly with the RNA polymerase.</text>
</comment>
<keyword evidence="4 5" id="KW-0862">Zinc</keyword>
<comment type="caution">
    <text evidence="9">The sequence shown here is derived from an EMBL/GenBank/DDBJ whole genome shotgun (WGS) entry which is preliminary data.</text>
</comment>
<comment type="similarity">
    <text evidence="5">Belongs to the DksA family.</text>
</comment>
<evidence type="ECO:0000256" key="4">
    <source>
        <dbReference type="ARBA" id="ARBA00022833"/>
    </source>
</evidence>
<dbReference type="PANTHER" id="PTHR33823:SF2">
    <property type="entry name" value="RNA POLYMERASE-BINDING TRANSCRIPTION FACTOR DKSA"/>
    <property type="match status" value="1"/>
</dbReference>
<dbReference type="Gene3D" id="1.20.120.910">
    <property type="entry name" value="DksA, coiled-coil domain"/>
    <property type="match status" value="1"/>
</dbReference>
<accession>A0ABU5NF26</accession>
<keyword evidence="1 5" id="KW-0963">Cytoplasm</keyword>
<proteinExistence type="inferred from homology"/>
<feature type="domain" description="DnaK suppressor protein DksA N-terminal" evidence="8">
    <location>
        <begin position="23"/>
        <end position="93"/>
    </location>
</feature>
<organism evidence="9 10">
    <name type="scientific">Candidatus Megaera venefica</name>
    <dbReference type="NCBI Taxonomy" id="2055910"/>
    <lineage>
        <taxon>Bacteria</taxon>
        <taxon>Pseudomonadati</taxon>
        <taxon>Pseudomonadota</taxon>
        <taxon>Alphaproteobacteria</taxon>
        <taxon>Rickettsiales</taxon>
        <taxon>Rickettsiaceae</taxon>
        <taxon>Candidatus Megaera</taxon>
    </lineage>
</organism>
<dbReference type="NCBIfam" id="TIGR02420">
    <property type="entry name" value="dksA"/>
    <property type="match status" value="1"/>
</dbReference>
<evidence type="ECO:0000256" key="1">
    <source>
        <dbReference type="ARBA" id="ARBA00022490"/>
    </source>
</evidence>